<proteinExistence type="inferred from homology"/>
<keyword evidence="4 6" id="KW-0274">FAD</keyword>
<dbReference type="Proteomes" id="UP001596175">
    <property type="component" value="Unassembled WGS sequence"/>
</dbReference>
<keyword evidence="5 6" id="KW-0560">Oxidoreductase</keyword>
<comment type="similarity">
    <text evidence="6">Belongs to the methylenetetrahydrofolate reductase family.</text>
</comment>
<reference evidence="9" key="1">
    <citation type="journal article" date="2019" name="Int. J. Syst. Evol. Microbiol.">
        <title>The Global Catalogue of Microorganisms (GCM) 10K type strain sequencing project: providing services to taxonomists for standard genome sequencing and annotation.</title>
        <authorList>
            <consortium name="The Broad Institute Genomics Platform"/>
            <consortium name="The Broad Institute Genome Sequencing Center for Infectious Disease"/>
            <person name="Wu L."/>
            <person name="Ma J."/>
        </authorList>
    </citation>
    <scope>NUCLEOTIDE SEQUENCE [LARGE SCALE GENOMIC DNA]</scope>
    <source>
        <strain evidence="9">XZYJ18</strain>
    </source>
</reference>
<dbReference type="SUPFAM" id="SSF51730">
    <property type="entry name" value="FAD-linked oxidoreductase"/>
    <property type="match status" value="1"/>
</dbReference>
<dbReference type="InterPro" id="IPR003171">
    <property type="entry name" value="Mehydrof_redctse-like"/>
</dbReference>
<accession>A0ABV9ZET6</accession>
<sequence>MNDDGSTTAAAAPVPVAGCPKRMVFGPCGGVRPDGGCELDTTIPCPWAAGHDPARVLPWPGPAVGVRAATAPDGLLTRSREAPVVLTDLSVPSFDLAALRTAAQIVGPVSDAVLSGDIHHQPTFPPTLVAAELRSVGAHPWMTLTCRDRNRVVLEQELAGLAALGVEGVLCVTGDIRGPDVRPGVTQVFDLDATRLTHLAATSGLAATIAITPSAPPREGRTRVLVEKQRAGASLAVSNHVAAPGELDDFLRDARRHGADLPVLGAVAVFTDEPAAESLLAFPGLAMDPVRVAAVLDSPDPVAAGIDAAVEEAEALLAVPGVVGVNLSGRASSAGHVEAAEVQAEIARRIRKVTR</sequence>
<evidence type="ECO:0000256" key="5">
    <source>
        <dbReference type="ARBA" id="ARBA00023002"/>
    </source>
</evidence>
<protein>
    <recommendedName>
        <fullName evidence="6">Methylenetetrahydrofolate reductase</fullName>
    </recommendedName>
</protein>
<evidence type="ECO:0000313" key="8">
    <source>
        <dbReference type="EMBL" id="MFC5138894.1"/>
    </source>
</evidence>
<evidence type="ECO:0000313" key="9">
    <source>
        <dbReference type="Proteomes" id="UP001596175"/>
    </source>
</evidence>
<dbReference type="Pfam" id="PF02219">
    <property type="entry name" value="MTHFR"/>
    <property type="match status" value="1"/>
</dbReference>
<evidence type="ECO:0000256" key="4">
    <source>
        <dbReference type="ARBA" id="ARBA00022827"/>
    </source>
</evidence>
<name>A0ABV9ZET6_9PSEU</name>
<dbReference type="EMBL" id="JBHSKG010000005">
    <property type="protein sequence ID" value="MFC5138894.1"/>
    <property type="molecule type" value="Genomic_DNA"/>
</dbReference>
<comment type="cofactor">
    <cofactor evidence="1 6">
        <name>FAD</name>
        <dbReference type="ChEBI" id="CHEBI:57692"/>
    </cofactor>
</comment>
<evidence type="ECO:0000256" key="6">
    <source>
        <dbReference type="RuleBase" id="RU003862"/>
    </source>
</evidence>
<evidence type="ECO:0000259" key="7">
    <source>
        <dbReference type="Pfam" id="PF12225"/>
    </source>
</evidence>
<gene>
    <name evidence="8" type="ORF">ACFPK1_11680</name>
</gene>
<keyword evidence="3 6" id="KW-0285">Flavoprotein</keyword>
<comment type="caution">
    <text evidence="8">The sequence shown here is derived from an EMBL/GenBank/DDBJ whole genome shotgun (WGS) entry which is preliminary data.</text>
</comment>
<evidence type="ECO:0000256" key="2">
    <source>
        <dbReference type="ARBA" id="ARBA00004777"/>
    </source>
</evidence>
<dbReference type="InterPro" id="IPR022026">
    <property type="entry name" value="DUF5981"/>
</dbReference>
<dbReference type="RefSeq" id="WP_378021094.1">
    <property type="nucleotide sequence ID" value="NZ_JBHSKG010000005.1"/>
</dbReference>
<dbReference type="Pfam" id="PF12225">
    <property type="entry name" value="DUF5981"/>
    <property type="match status" value="1"/>
</dbReference>
<feature type="domain" description="Methylene-tetrahydrofolate reductase C-terminal-like" evidence="7">
    <location>
        <begin position="14"/>
        <end position="49"/>
    </location>
</feature>
<evidence type="ECO:0000256" key="3">
    <source>
        <dbReference type="ARBA" id="ARBA00022630"/>
    </source>
</evidence>
<dbReference type="InterPro" id="IPR029041">
    <property type="entry name" value="FAD-linked_oxidoreductase-like"/>
</dbReference>
<dbReference type="Gene3D" id="3.20.20.220">
    <property type="match status" value="1"/>
</dbReference>
<keyword evidence="9" id="KW-1185">Reference proteome</keyword>
<comment type="pathway">
    <text evidence="2 6">One-carbon metabolism; tetrahydrofolate interconversion.</text>
</comment>
<evidence type="ECO:0000256" key="1">
    <source>
        <dbReference type="ARBA" id="ARBA00001974"/>
    </source>
</evidence>
<organism evidence="8 9">
    <name type="scientific">Actinomycetospora rhizophila</name>
    <dbReference type="NCBI Taxonomy" id="1416876"/>
    <lineage>
        <taxon>Bacteria</taxon>
        <taxon>Bacillati</taxon>
        <taxon>Actinomycetota</taxon>
        <taxon>Actinomycetes</taxon>
        <taxon>Pseudonocardiales</taxon>
        <taxon>Pseudonocardiaceae</taxon>
        <taxon>Actinomycetospora</taxon>
    </lineage>
</organism>